<keyword evidence="13" id="KW-1185">Reference proteome</keyword>
<evidence type="ECO:0000256" key="4">
    <source>
        <dbReference type="ARBA" id="ARBA00022692"/>
    </source>
</evidence>
<dbReference type="FunFam" id="1.20.120.80:FF:000002">
    <property type="entry name" value="Cytochrome c oxidase subunit 3"/>
    <property type="match status" value="1"/>
</dbReference>
<dbReference type="GO" id="GO:0005743">
    <property type="term" value="C:mitochondrial inner membrane"/>
    <property type="evidence" value="ECO:0007669"/>
    <property type="project" value="UniProtKB-SubCell"/>
</dbReference>
<dbReference type="InterPro" id="IPR033945">
    <property type="entry name" value="Cyt_c_oxase_su3_dom"/>
</dbReference>
<evidence type="ECO:0000256" key="5">
    <source>
        <dbReference type="ARBA" id="ARBA00022967"/>
    </source>
</evidence>
<feature type="transmembrane region" description="Helical" evidence="10">
    <location>
        <begin position="62"/>
        <end position="81"/>
    </location>
</feature>
<dbReference type="FunFam" id="1.10.287.70:FF:000082">
    <property type="entry name" value="Cytochrome c oxidase subunit 3"/>
    <property type="match status" value="1"/>
</dbReference>
<evidence type="ECO:0000313" key="13">
    <source>
        <dbReference type="Proteomes" id="UP000092154"/>
    </source>
</evidence>
<dbReference type="Gene3D" id="1.20.120.80">
    <property type="entry name" value="Cytochrome c oxidase, subunit III, four-helix bundle"/>
    <property type="match status" value="1"/>
</dbReference>
<comment type="similarity">
    <text evidence="2 9">Belongs to the cytochrome c oxidase subunit 3 family.</text>
</comment>
<dbReference type="SUPFAM" id="SSF81452">
    <property type="entry name" value="Cytochrome c oxidase subunit III-like"/>
    <property type="match status" value="1"/>
</dbReference>
<feature type="transmembrane region" description="Helical" evidence="10">
    <location>
        <begin position="150"/>
        <end position="169"/>
    </location>
</feature>
<dbReference type="PROSITE" id="PS50253">
    <property type="entry name" value="COX3"/>
    <property type="match status" value="1"/>
</dbReference>
<keyword evidence="5" id="KW-1278">Translocase</keyword>
<comment type="function">
    <text evidence="9">Component of the cytochrome c oxidase, the last enzyme in the mitochondrial electron transport chain which drives oxidative phosphorylation. The respiratory chain contains 3 multisubunit complexes succinate dehydrogenase (complex II, CII), ubiquinol-cytochrome c oxidoreductase (cytochrome b-c1 complex, complex III, CIII) and cytochrome c oxidase (complex IV, CIV), that cooperate to transfer electrons derived from NADH and succinate to molecular oxygen, creating an electrochemical gradient over the inner membrane that drives transmembrane transport and the ATP synthase. Cytochrome c oxidase is the component of the respiratory chain that catalyzes the reduction of oxygen to water. Electrons originating from reduced cytochrome c in the intermembrane space (IMS) are transferred via the dinuclear copper A center (CU(A)) of subunit 2 and heme A of subunit 1 to the active site in subunit 1, a binuclear center (BNC) formed by heme A3 and copper B (CU(B)). The BNC reduces molecular oxygen to 2 water molecules using 4 electrons from cytochrome c in the IMS and 4 protons from the mitochondrial matrix.</text>
</comment>
<dbReference type="EMBL" id="KV448469">
    <property type="protein sequence ID" value="OAX35766.1"/>
    <property type="molecule type" value="Genomic_DNA"/>
</dbReference>
<gene>
    <name evidence="12" type="ORF">K503DRAFT_696385</name>
</gene>
<sequence length="285" mass="31688">MTTNINTNHTKVENVAGNLKQIQYQNFPFHLVETSPWPILVSFSLLTLTLSAVMYMHGFANGGTLLIIGFFVTVLGMILWFRDVITEGTYQGHHTTQVQKGLEIGVLLFIISEIFAFLSVFWAFFHSSLSPAIEIGGVWPPQGITPLDPFAIPLLNTFLLLSSGAFVTYSHHALIEGNRKGAISGAITCVLLAMIFTGLQYYEYSEAGFTISDSVFGSAFYASTGLHGFHVIVGTIFLSVGLIRIISYHLTVNHHQGYEASIIYWHFVDVVWLFLFIAVYYWGGN</sequence>
<dbReference type="Proteomes" id="UP000092154">
    <property type="component" value="Unassembled WGS sequence"/>
</dbReference>
<evidence type="ECO:0000256" key="9">
    <source>
        <dbReference type="RuleBase" id="RU003375"/>
    </source>
</evidence>
<dbReference type="InParanoid" id="A0A1B7MT30"/>
<dbReference type="FunCoup" id="A0A1B7MT30">
    <property type="interactions" value="190"/>
</dbReference>
<dbReference type="GO" id="GO:0006123">
    <property type="term" value="P:mitochondrial electron transport, cytochrome c to oxygen"/>
    <property type="evidence" value="ECO:0007669"/>
    <property type="project" value="TreeGrafter"/>
</dbReference>
<dbReference type="PANTHER" id="PTHR11403">
    <property type="entry name" value="CYTOCHROME C OXIDASE SUBUNIT III"/>
    <property type="match status" value="1"/>
</dbReference>
<evidence type="ECO:0000259" key="11">
    <source>
        <dbReference type="PROSITE" id="PS50253"/>
    </source>
</evidence>
<evidence type="ECO:0000256" key="6">
    <source>
        <dbReference type="ARBA" id="ARBA00022989"/>
    </source>
</evidence>
<keyword evidence="4 9" id="KW-0812">Transmembrane</keyword>
<dbReference type="CDD" id="cd01665">
    <property type="entry name" value="Cyt_c_Oxidase_III"/>
    <property type="match status" value="1"/>
</dbReference>
<feature type="transmembrane region" description="Helical" evidence="10">
    <location>
        <begin position="262"/>
        <end position="282"/>
    </location>
</feature>
<dbReference type="AlphaFoldDB" id="A0A1B7MT30"/>
<organism evidence="12 13">
    <name type="scientific">Rhizopogon vinicolor AM-OR11-026</name>
    <dbReference type="NCBI Taxonomy" id="1314800"/>
    <lineage>
        <taxon>Eukaryota</taxon>
        <taxon>Fungi</taxon>
        <taxon>Dikarya</taxon>
        <taxon>Basidiomycota</taxon>
        <taxon>Agaricomycotina</taxon>
        <taxon>Agaricomycetes</taxon>
        <taxon>Agaricomycetidae</taxon>
        <taxon>Boletales</taxon>
        <taxon>Suillineae</taxon>
        <taxon>Rhizopogonaceae</taxon>
        <taxon>Rhizopogon</taxon>
    </lineage>
</organism>
<evidence type="ECO:0000256" key="3">
    <source>
        <dbReference type="ARBA" id="ARBA00015944"/>
    </source>
</evidence>
<keyword evidence="6 10" id="KW-1133">Transmembrane helix</keyword>
<dbReference type="InterPro" id="IPR000298">
    <property type="entry name" value="Cyt_c_oxidase-like_su3"/>
</dbReference>
<evidence type="ECO:0000256" key="8">
    <source>
        <dbReference type="ARBA" id="ARBA00049512"/>
    </source>
</evidence>
<dbReference type="OrthoDB" id="3342220at2759"/>
<dbReference type="InterPro" id="IPR024791">
    <property type="entry name" value="Cyt_c/ubiquinol_Oxase_su3"/>
</dbReference>
<feature type="transmembrane region" description="Helical" evidence="10">
    <location>
        <begin position="37"/>
        <end position="56"/>
    </location>
</feature>
<dbReference type="Pfam" id="PF00510">
    <property type="entry name" value="COX3"/>
    <property type="match status" value="1"/>
</dbReference>
<feature type="transmembrane region" description="Helical" evidence="10">
    <location>
        <begin position="181"/>
        <end position="202"/>
    </location>
</feature>
<accession>A0A1B7MT30</accession>
<evidence type="ECO:0000256" key="7">
    <source>
        <dbReference type="ARBA" id="ARBA00023136"/>
    </source>
</evidence>
<evidence type="ECO:0000256" key="10">
    <source>
        <dbReference type="SAM" id="Phobius"/>
    </source>
</evidence>
<evidence type="ECO:0000256" key="1">
    <source>
        <dbReference type="ARBA" id="ARBA00004448"/>
    </source>
</evidence>
<feature type="transmembrane region" description="Helical" evidence="10">
    <location>
        <begin position="102"/>
        <end position="125"/>
    </location>
</feature>
<dbReference type="GO" id="GO:0004129">
    <property type="term" value="F:cytochrome-c oxidase activity"/>
    <property type="evidence" value="ECO:0007669"/>
    <property type="project" value="UniProtKB-EC"/>
</dbReference>
<evidence type="ECO:0000256" key="2">
    <source>
        <dbReference type="ARBA" id="ARBA00010581"/>
    </source>
</evidence>
<protein>
    <recommendedName>
        <fullName evidence="3 9">Cytochrome c oxidase subunit 3</fullName>
    </recommendedName>
</protein>
<feature type="transmembrane region" description="Helical" evidence="10">
    <location>
        <begin position="229"/>
        <end position="250"/>
    </location>
</feature>
<evidence type="ECO:0000313" key="12">
    <source>
        <dbReference type="EMBL" id="OAX35766.1"/>
    </source>
</evidence>
<keyword evidence="9" id="KW-0496">Mitochondrion</keyword>
<proteinExistence type="inferred from homology"/>
<reference evidence="12 13" key="1">
    <citation type="submission" date="2016-06" db="EMBL/GenBank/DDBJ databases">
        <title>Comparative genomics of the ectomycorrhizal sister species Rhizopogon vinicolor and Rhizopogon vesiculosus (Basidiomycota: Boletales) reveals a divergence of the mating type B locus.</title>
        <authorList>
            <consortium name="DOE Joint Genome Institute"/>
            <person name="Mujic A.B."/>
            <person name="Kuo A."/>
            <person name="Tritt A."/>
            <person name="Lipzen A."/>
            <person name="Chen C."/>
            <person name="Johnson J."/>
            <person name="Sharma A."/>
            <person name="Barry K."/>
            <person name="Grigoriev I.V."/>
            <person name="Spatafora J.W."/>
        </authorList>
    </citation>
    <scope>NUCLEOTIDE SEQUENCE [LARGE SCALE GENOMIC DNA]</scope>
    <source>
        <strain evidence="12 13">AM-OR11-026</strain>
    </source>
</reference>
<dbReference type="PANTHER" id="PTHR11403:SF7">
    <property type="entry name" value="CYTOCHROME C OXIDASE SUBUNIT 3"/>
    <property type="match status" value="1"/>
</dbReference>
<dbReference type="Gene3D" id="1.10.287.70">
    <property type="match status" value="1"/>
</dbReference>
<name>A0A1B7MT30_9AGAM</name>
<comment type="catalytic activity">
    <reaction evidence="8">
        <text>4 Fe(II)-[cytochrome c] + O2 + 8 H(+)(in) = 4 Fe(III)-[cytochrome c] + 2 H2O + 4 H(+)(out)</text>
        <dbReference type="Rhea" id="RHEA:11436"/>
        <dbReference type="Rhea" id="RHEA-COMP:10350"/>
        <dbReference type="Rhea" id="RHEA-COMP:14399"/>
        <dbReference type="ChEBI" id="CHEBI:15377"/>
        <dbReference type="ChEBI" id="CHEBI:15378"/>
        <dbReference type="ChEBI" id="CHEBI:15379"/>
        <dbReference type="ChEBI" id="CHEBI:29033"/>
        <dbReference type="ChEBI" id="CHEBI:29034"/>
        <dbReference type="EC" id="7.1.1.9"/>
    </reaction>
    <physiologicalReaction direction="left-to-right" evidence="8">
        <dbReference type="Rhea" id="RHEA:11437"/>
    </physiologicalReaction>
</comment>
<dbReference type="InterPro" id="IPR013833">
    <property type="entry name" value="Cyt_c_oxidase_su3_a-hlx"/>
</dbReference>
<comment type="subcellular location">
    <subcellularLocation>
        <location evidence="1">Mitochondrion inner membrane</location>
        <topology evidence="1">Multi-pass membrane protein</topology>
    </subcellularLocation>
</comment>
<dbReference type="InterPro" id="IPR035973">
    <property type="entry name" value="Cyt_c_oxidase_su3-like_sf"/>
</dbReference>
<dbReference type="STRING" id="1314800.A0A1B7MT30"/>
<dbReference type="GO" id="GO:0045277">
    <property type="term" value="C:respiratory chain complex IV"/>
    <property type="evidence" value="ECO:0007669"/>
    <property type="project" value="UniProtKB-ARBA"/>
</dbReference>
<keyword evidence="7 10" id="KW-0472">Membrane</keyword>
<feature type="domain" description="Heme-copper oxidase subunit III family profile" evidence="11">
    <location>
        <begin position="25"/>
        <end position="284"/>
    </location>
</feature>